<dbReference type="NCBIfam" id="TIGR01167">
    <property type="entry name" value="LPXTG_anchor"/>
    <property type="match status" value="1"/>
</dbReference>
<keyword evidence="4" id="KW-1185">Reference proteome</keyword>
<dbReference type="EMBL" id="JBHSSE010000028">
    <property type="protein sequence ID" value="MFC6202967.1"/>
    <property type="molecule type" value="Genomic_DNA"/>
</dbReference>
<keyword evidence="2" id="KW-0732">Signal</keyword>
<accession>A0ABW1SMV0</accession>
<proteinExistence type="predicted"/>
<dbReference type="RefSeq" id="WP_171002308.1">
    <property type="nucleotide sequence ID" value="NZ_BJDI01000005.1"/>
</dbReference>
<sequence>MKGWIVKVGVGLALLGCFAISGQAATTGQTSGQVKFYQSSTTTINRQSIMVNRLIPDGEIAIPATISAKAAANPASATVSQLSGWLQPTQSSLRLPQTDEAQTTYWLILGGMLLLVAGLLKLIQQTKNGEATKHVAH</sequence>
<reference evidence="4" key="1">
    <citation type="journal article" date="2019" name="Int. J. Syst. Evol. Microbiol.">
        <title>The Global Catalogue of Microorganisms (GCM) 10K type strain sequencing project: providing services to taxonomists for standard genome sequencing and annotation.</title>
        <authorList>
            <consortium name="The Broad Institute Genomics Platform"/>
            <consortium name="The Broad Institute Genome Sequencing Center for Infectious Disease"/>
            <person name="Wu L."/>
            <person name="Ma J."/>
        </authorList>
    </citation>
    <scope>NUCLEOTIDE SEQUENCE [LARGE SCALE GENOMIC DNA]</scope>
    <source>
        <strain evidence="4">CCM 8930</strain>
    </source>
</reference>
<organism evidence="3 4">
    <name type="scientific">Lactiplantibacillus nangangensis</name>
    <dbReference type="NCBI Taxonomy" id="2559917"/>
    <lineage>
        <taxon>Bacteria</taxon>
        <taxon>Bacillati</taxon>
        <taxon>Bacillota</taxon>
        <taxon>Bacilli</taxon>
        <taxon>Lactobacillales</taxon>
        <taxon>Lactobacillaceae</taxon>
        <taxon>Lactiplantibacillus</taxon>
    </lineage>
</organism>
<evidence type="ECO:0000256" key="2">
    <source>
        <dbReference type="SAM" id="SignalP"/>
    </source>
</evidence>
<protein>
    <submittedName>
        <fullName evidence="3">LPXTG cell wall anchor domain-containing protein</fullName>
    </submittedName>
</protein>
<evidence type="ECO:0000313" key="4">
    <source>
        <dbReference type="Proteomes" id="UP001596171"/>
    </source>
</evidence>
<evidence type="ECO:0000313" key="3">
    <source>
        <dbReference type="EMBL" id="MFC6202967.1"/>
    </source>
</evidence>
<feature type="chain" id="PRO_5046164455" evidence="2">
    <location>
        <begin position="25"/>
        <end position="137"/>
    </location>
</feature>
<comment type="caution">
    <text evidence="3">The sequence shown here is derived from an EMBL/GenBank/DDBJ whole genome shotgun (WGS) entry which is preliminary data.</text>
</comment>
<evidence type="ECO:0000256" key="1">
    <source>
        <dbReference type="SAM" id="Phobius"/>
    </source>
</evidence>
<keyword evidence="1" id="KW-0472">Membrane</keyword>
<dbReference type="Proteomes" id="UP001596171">
    <property type="component" value="Unassembled WGS sequence"/>
</dbReference>
<feature type="transmembrane region" description="Helical" evidence="1">
    <location>
        <begin position="104"/>
        <end position="123"/>
    </location>
</feature>
<keyword evidence="1" id="KW-0812">Transmembrane</keyword>
<gene>
    <name evidence="3" type="ORF">ACFP1L_13925</name>
</gene>
<keyword evidence="1" id="KW-1133">Transmembrane helix</keyword>
<name>A0ABW1SMV0_9LACO</name>
<feature type="signal peptide" evidence="2">
    <location>
        <begin position="1"/>
        <end position="24"/>
    </location>
</feature>